<feature type="region of interest" description="Disordered" evidence="1">
    <location>
        <begin position="35"/>
        <end position="59"/>
    </location>
</feature>
<accession>A0A8S5PD91</accession>
<sequence length="59" mass="6827">MKITCLNCKHLMFSDMYGECKIQLRIVNPSDTCEYAEPKERGSEELRAERGGKQHENHA</sequence>
<evidence type="ECO:0000256" key="1">
    <source>
        <dbReference type="SAM" id="MobiDB-lite"/>
    </source>
</evidence>
<evidence type="ECO:0000313" key="2">
    <source>
        <dbReference type="EMBL" id="DAE04353.1"/>
    </source>
</evidence>
<proteinExistence type="predicted"/>
<dbReference type="EMBL" id="BK015386">
    <property type="protein sequence ID" value="DAE04353.1"/>
    <property type="molecule type" value="Genomic_DNA"/>
</dbReference>
<organism evidence="2">
    <name type="scientific">Siphoviridae sp. ctc6d98</name>
    <dbReference type="NCBI Taxonomy" id="2825569"/>
    <lineage>
        <taxon>Viruses</taxon>
        <taxon>Duplodnaviria</taxon>
        <taxon>Heunggongvirae</taxon>
        <taxon>Uroviricota</taxon>
        <taxon>Caudoviricetes</taxon>
    </lineage>
</organism>
<reference evidence="2" key="1">
    <citation type="journal article" date="2021" name="Proc. Natl. Acad. Sci. U.S.A.">
        <title>A Catalog of Tens of Thousands of Viruses from Human Metagenomes Reveals Hidden Associations with Chronic Diseases.</title>
        <authorList>
            <person name="Tisza M.J."/>
            <person name="Buck C.B."/>
        </authorList>
    </citation>
    <scope>NUCLEOTIDE SEQUENCE</scope>
    <source>
        <strain evidence="2">Ctc6d98</strain>
    </source>
</reference>
<feature type="compositionally biased region" description="Basic and acidic residues" evidence="1">
    <location>
        <begin position="36"/>
        <end position="59"/>
    </location>
</feature>
<protein>
    <submittedName>
        <fullName evidence="2">Zinc-ribbon domain protein</fullName>
    </submittedName>
</protein>
<name>A0A8S5PD91_9CAUD</name>